<evidence type="ECO:0000256" key="4">
    <source>
        <dbReference type="ARBA" id="ARBA00022989"/>
    </source>
</evidence>
<feature type="transmembrane region" description="Helical" evidence="11">
    <location>
        <begin position="742"/>
        <end position="766"/>
    </location>
</feature>
<dbReference type="InterPro" id="IPR001828">
    <property type="entry name" value="ANF_lig-bd_rcpt"/>
</dbReference>
<dbReference type="InterPro" id="IPR015683">
    <property type="entry name" value="Ionotropic_Glu_rcpt"/>
</dbReference>
<dbReference type="SUPFAM" id="SSF53850">
    <property type="entry name" value="Periplasmic binding protein-like II"/>
    <property type="match status" value="1"/>
</dbReference>
<keyword evidence="7" id="KW-0675">Receptor</keyword>
<evidence type="ECO:0000256" key="2">
    <source>
        <dbReference type="ARBA" id="ARBA00022448"/>
    </source>
</evidence>
<dbReference type="GO" id="GO:0015276">
    <property type="term" value="F:ligand-gated monoatomic ion channel activity"/>
    <property type="evidence" value="ECO:0007669"/>
    <property type="project" value="InterPro"/>
</dbReference>
<comment type="caution">
    <text evidence="13">The sequence shown here is derived from an EMBL/GenBank/DDBJ whole genome shotgun (WGS) entry which is preliminary data.</text>
</comment>
<dbReference type="PANTHER" id="PTHR18966">
    <property type="entry name" value="IONOTROPIC GLUTAMATE RECEPTOR"/>
    <property type="match status" value="1"/>
</dbReference>
<keyword evidence="14" id="KW-1185">Reference proteome</keyword>
<keyword evidence="2" id="KW-0813">Transport</keyword>
<name>A0A6A3CCM0_HIBSY</name>
<dbReference type="GO" id="GO:0016020">
    <property type="term" value="C:membrane"/>
    <property type="evidence" value="ECO:0007669"/>
    <property type="project" value="UniProtKB-SubCell"/>
</dbReference>
<evidence type="ECO:0000256" key="3">
    <source>
        <dbReference type="ARBA" id="ARBA00022692"/>
    </source>
</evidence>
<protein>
    <recommendedName>
        <fullName evidence="12">Ionotropic glutamate receptor C-terminal domain-containing protein</fullName>
    </recommendedName>
</protein>
<keyword evidence="6 11" id="KW-0472">Membrane</keyword>
<evidence type="ECO:0000259" key="12">
    <source>
        <dbReference type="SMART" id="SM00079"/>
    </source>
</evidence>
<keyword evidence="10" id="KW-0407">Ion channel</keyword>
<dbReference type="SMART" id="SM00079">
    <property type="entry name" value="PBPe"/>
    <property type="match status" value="1"/>
</dbReference>
<dbReference type="AlphaFoldDB" id="A0A6A3CCM0"/>
<evidence type="ECO:0000256" key="6">
    <source>
        <dbReference type="ARBA" id="ARBA00023136"/>
    </source>
</evidence>
<dbReference type="EMBL" id="VEPZ02000355">
    <property type="protein sequence ID" value="KAE8726526.1"/>
    <property type="molecule type" value="Genomic_DNA"/>
</dbReference>
<evidence type="ECO:0000313" key="13">
    <source>
        <dbReference type="EMBL" id="KAE8726526.1"/>
    </source>
</evidence>
<dbReference type="InterPro" id="IPR001320">
    <property type="entry name" value="Iontro_rcpt_C"/>
</dbReference>
<reference evidence="13" key="1">
    <citation type="submission" date="2019-09" db="EMBL/GenBank/DDBJ databases">
        <title>Draft genome information of white flower Hibiscus syriacus.</title>
        <authorList>
            <person name="Kim Y.-M."/>
        </authorList>
    </citation>
    <scope>NUCLEOTIDE SEQUENCE [LARGE SCALE GENOMIC DNA]</scope>
    <source>
        <strain evidence="13">YM2019G1</strain>
    </source>
</reference>
<feature type="domain" description="Ionotropic glutamate receptor C-terminal" evidence="12">
    <location>
        <begin position="409"/>
        <end position="892"/>
    </location>
</feature>
<evidence type="ECO:0000256" key="9">
    <source>
        <dbReference type="ARBA" id="ARBA00023286"/>
    </source>
</evidence>
<evidence type="ECO:0000256" key="8">
    <source>
        <dbReference type="ARBA" id="ARBA00023180"/>
    </source>
</evidence>
<dbReference type="InterPro" id="IPR028082">
    <property type="entry name" value="Peripla_BP_I"/>
</dbReference>
<dbReference type="Proteomes" id="UP000436088">
    <property type="component" value="Unassembled WGS sequence"/>
</dbReference>
<dbReference type="SUPFAM" id="SSF53822">
    <property type="entry name" value="Periplasmic binding protein-like I"/>
    <property type="match status" value="1"/>
</dbReference>
<dbReference type="Gene3D" id="1.10.287.70">
    <property type="match status" value="1"/>
</dbReference>
<keyword evidence="3 11" id="KW-0812">Transmembrane</keyword>
<evidence type="ECO:0000256" key="1">
    <source>
        <dbReference type="ARBA" id="ARBA00004141"/>
    </source>
</evidence>
<evidence type="ECO:0000256" key="11">
    <source>
        <dbReference type="SAM" id="Phobius"/>
    </source>
</evidence>
<dbReference type="Pfam" id="PF01094">
    <property type="entry name" value="ANF_receptor"/>
    <property type="match status" value="1"/>
</dbReference>
<proteinExistence type="predicted"/>
<keyword evidence="9" id="KW-1071">Ligand-gated ion channel</keyword>
<dbReference type="Gene3D" id="3.40.50.2300">
    <property type="match status" value="1"/>
</dbReference>
<keyword evidence="4 11" id="KW-1133">Transmembrane helix</keyword>
<comment type="subcellular location">
    <subcellularLocation>
        <location evidence="1">Membrane</location>
        <topology evidence="1">Multi-pass membrane protein</topology>
    </subcellularLocation>
</comment>
<evidence type="ECO:0000256" key="7">
    <source>
        <dbReference type="ARBA" id="ARBA00023170"/>
    </source>
</evidence>
<feature type="transmembrane region" description="Helical" evidence="11">
    <location>
        <begin position="911"/>
        <end position="934"/>
    </location>
</feature>
<organism evidence="13 14">
    <name type="scientific">Hibiscus syriacus</name>
    <name type="common">Rose of Sharon</name>
    <dbReference type="NCBI Taxonomy" id="106335"/>
    <lineage>
        <taxon>Eukaryota</taxon>
        <taxon>Viridiplantae</taxon>
        <taxon>Streptophyta</taxon>
        <taxon>Embryophyta</taxon>
        <taxon>Tracheophyta</taxon>
        <taxon>Spermatophyta</taxon>
        <taxon>Magnoliopsida</taxon>
        <taxon>eudicotyledons</taxon>
        <taxon>Gunneridae</taxon>
        <taxon>Pentapetalae</taxon>
        <taxon>rosids</taxon>
        <taxon>malvids</taxon>
        <taxon>Malvales</taxon>
        <taxon>Malvaceae</taxon>
        <taxon>Malvoideae</taxon>
        <taxon>Hibiscus</taxon>
    </lineage>
</organism>
<keyword evidence="8" id="KW-0325">Glycoprotein</keyword>
<evidence type="ECO:0000313" key="14">
    <source>
        <dbReference type="Proteomes" id="UP000436088"/>
    </source>
</evidence>
<evidence type="ECO:0000256" key="5">
    <source>
        <dbReference type="ARBA" id="ARBA00023065"/>
    </source>
</evidence>
<evidence type="ECO:0000256" key="10">
    <source>
        <dbReference type="ARBA" id="ARBA00023303"/>
    </source>
</evidence>
<keyword evidence="5" id="KW-0406">Ion transport</keyword>
<accession>A0A6A3CCM0</accession>
<gene>
    <name evidence="13" type="ORF">F3Y22_tig00006666pilonHSYRG00071</name>
</gene>
<sequence>MKSFGYLARNHLTNLNLQMKKRLGLSSFPSSKTTEFLAFHSDQRTTPGIKPHITDFGLKSDQEHNKEAGSLAPLSANVNGINDSTIEDIWVHVGLIIDTQSWVGKIVYSCISMAITDFYGQNSHYRMKLVLHTRDSEGDPLLLLSHALVLLESVKLDAIIVAENSVGLKILAELGSRVKIPVISLYNDSARQILSNVIASFEATSVRLALHVTLLASSTGEEIIEQLKKLMSLQTSVYVVHMSAVLASRLFLNAERLGMISQGYAWIITDVITNFMNSMDANFMNSMDASVSKSMQGVVGFKPHIPASKELREFAARATAAESVITRHPNIVRQETRLNMNFTIIHTSQNGLMFIDEISQSRFKGISGCFQLTSCRLIPKEFKILNLFECYLAGRNYEHSKRLESTWQELRIGAPVNHGFSELINVIRDPQTKETTVNGFCVYVFKEAIKSLDYEVHYEFIPFVDAKGQPAGTHYDLILQNYDVVVGDLTIFFGFSHVNFTMPYTDLGIGIVVPKSNKSSLWIFLQPLTGRGIRVGGDITISPNLEEGSARSVLLLIPEPFMSSKRGEAGQGILCTFCCVVGWQLSVPVFLNPRRYWRGWQGFGYRMIFEFEEQTFIAMMNEARERRAKLNAGSLNLPIEIRAEKALDAIFVCCFGRDPIEEEDKSLLNIMLRTVFPTVEQSTIQKLIKDKTIKVAEGGDDADIVPELKPLSKEAFLRTALGWLEIGGVFFEEKLLSNLSKFVVIIWVFSVLVITSSYTATLASMLTVQRIQSSLREDYVGSQSLFPDAIRNLKHENSRRMQYQSPEEYDDALRRGSKNGGVSAIIDEIPYLKVFLAKYPADYTMIKSKATAGGFGFVFPKGSPIVQDISGSILRLREEEKLQMMENKWFNNTDSIFTNQDSASNPIRLNLYSFGVCFSLLVCLPLRLYSYAYIRNVEP</sequence>
<dbReference type="Gene3D" id="3.40.190.10">
    <property type="entry name" value="Periplasmic binding protein-like II"/>
    <property type="match status" value="2"/>
</dbReference>
<dbReference type="Pfam" id="PF00060">
    <property type="entry name" value="Lig_chan"/>
    <property type="match status" value="1"/>
</dbReference>